<reference evidence="3 4" key="1">
    <citation type="submission" date="2024-01" db="EMBL/GenBank/DDBJ databases">
        <title>The genomes of 5 underutilized Papilionoideae crops provide insights into root nodulation and disease resistanc.</title>
        <authorList>
            <person name="Jiang F."/>
        </authorList>
    </citation>
    <scope>NUCLEOTIDE SEQUENCE [LARGE SCALE GENOMIC DNA]</scope>
    <source>
        <strain evidence="3">JINMINGXINNONG_FW02</strain>
        <tissue evidence="3">Leaves</tissue>
    </source>
</reference>
<dbReference type="PANTHER" id="PTHR36309:SF1">
    <property type="entry name" value="RNA-BINDING (RRM_RBD_RNP MOTIFS) FAMILY PROTEIN"/>
    <property type="match status" value="1"/>
</dbReference>
<evidence type="ECO:0000313" key="3">
    <source>
        <dbReference type="EMBL" id="KAK7334730.1"/>
    </source>
</evidence>
<feature type="domain" description="RRM" evidence="2">
    <location>
        <begin position="110"/>
        <end position="214"/>
    </location>
</feature>
<evidence type="ECO:0000256" key="1">
    <source>
        <dbReference type="PROSITE-ProRule" id="PRU00176"/>
    </source>
</evidence>
<evidence type="ECO:0000313" key="4">
    <source>
        <dbReference type="Proteomes" id="UP001374584"/>
    </source>
</evidence>
<dbReference type="InterPro" id="IPR012677">
    <property type="entry name" value="Nucleotide-bd_a/b_plait_sf"/>
</dbReference>
<dbReference type="InterPro" id="IPR053316">
    <property type="entry name" value="Epigenetic_reg_gene_expr"/>
</dbReference>
<dbReference type="AlphaFoldDB" id="A0AAN9QEG3"/>
<dbReference type="EMBL" id="JAYMYR010000010">
    <property type="protein sequence ID" value="KAK7334730.1"/>
    <property type="molecule type" value="Genomic_DNA"/>
</dbReference>
<dbReference type="PANTHER" id="PTHR36309">
    <property type="entry name" value="RNA-BINDING (RRM/RBD/RNP MOTIFS) FAMILY PROTEIN"/>
    <property type="match status" value="1"/>
</dbReference>
<gene>
    <name evidence="3" type="ORF">VNO80_26491</name>
</gene>
<dbReference type="InterPro" id="IPR000504">
    <property type="entry name" value="RRM_dom"/>
</dbReference>
<accession>A0AAN9QEG3</accession>
<keyword evidence="1" id="KW-0694">RNA-binding</keyword>
<dbReference type="PROSITE" id="PS50102">
    <property type="entry name" value="RRM"/>
    <property type="match status" value="1"/>
</dbReference>
<dbReference type="GO" id="GO:0003723">
    <property type="term" value="F:RNA binding"/>
    <property type="evidence" value="ECO:0007669"/>
    <property type="project" value="UniProtKB-UniRule"/>
</dbReference>
<evidence type="ECO:0000259" key="2">
    <source>
        <dbReference type="PROSITE" id="PS50102"/>
    </source>
</evidence>
<dbReference type="SUPFAM" id="SSF54928">
    <property type="entry name" value="RNA-binding domain, RBD"/>
    <property type="match status" value="1"/>
</dbReference>
<dbReference type="InterPro" id="IPR035979">
    <property type="entry name" value="RBD_domain_sf"/>
</dbReference>
<sequence length="291" mass="33015">MVKKSVRDKLTKSEETSSLEAFSVPKSNLSEEAIQSIVADTLFMLLGPKPGFYIVCYSHNGDGYLCLWSLLSPGVKSLGGRCLTLSQVLFTCCMESSAEEYSAFEQKVSRTVYFDNLSPQVTESVIRTALDQFATVKNVKFIPNYVGPSNLPQCALVELDSAKKVKEIVSMVGHYSFMMSGMPRPVRAQPAVMEMFDDRPTKPNRKLKVRWLKSTEPDFEVAKELKNLTRKHAAEIEFIRKLQLDEEEKLAKQQEETLKVHYKKFKMIDGIMADKTAHRLARIYNLHVADE</sequence>
<name>A0AAN9QEG3_PHACN</name>
<protein>
    <recommendedName>
        <fullName evidence="2">RRM domain-containing protein</fullName>
    </recommendedName>
</protein>
<proteinExistence type="predicted"/>
<dbReference type="Gene3D" id="3.30.70.330">
    <property type="match status" value="1"/>
</dbReference>
<dbReference type="Proteomes" id="UP001374584">
    <property type="component" value="Unassembled WGS sequence"/>
</dbReference>
<dbReference type="CDD" id="cd00590">
    <property type="entry name" value="RRM_SF"/>
    <property type="match status" value="1"/>
</dbReference>
<organism evidence="3 4">
    <name type="scientific">Phaseolus coccineus</name>
    <name type="common">Scarlet runner bean</name>
    <name type="synonym">Phaseolus multiflorus</name>
    <dbReference type="NCBI Taxonomy" id="3886"/>
    <lineage>
        <taxon>Eukaryota</taxon>
        <taxon>Viridiplantae</taxon>
        <taxon>Streptophyta</taxon>
        <taxon>Embryophyta</taxon>
        <taxon>Tracheophyta</taxon>
        <taxon>Spermatophyta</taxon>
        <taxon>Magnoliopsida</taxon>
        <taxon>eudicotyledons</taxon>
        <taxon>Gunneridae</taxon>
        <taxon>Pentapetalae</taxon>
        <taxon>rosids</taxon>
        <taxon>fabids</taxon>
        <taxon>Fabales</taxon>
        <taxon>Fabaceae</taxon>
        <taxon>Papilionoideae</taxon>
        <taxon>50 kb inversion clade</taxon>
        <taxon>NPAAA clade</taxon>
        <taxon>indigoferoid/millettioid clade</taxon>
        <taxon>Phaseoleae</taxon>
        <taxon>Phaseolus</taxon>
    </lineage>
</organism>
<comment type="caution">
    <text evidence="3">The sequence shown here is derived from an EMBL/GenBank/DDBJ whole genome shotgun (WGS) entry which is preliminary data.</text>
</comment>
<keyword evidence="4" id="KW-1185">Reference proteome</keyword>